<dbReference type="EMBL" id="JBHUFV010000051">
    <property type="protein sequence ID" value="MFD1936565.1"/>
    <property type="molecule type" value="Genomic_DNA"/>
</dbReference>
<dbReference type="RefSeq" id="WP_379576962.1">
    <property type="nucleotide sequence ID" value="NZ_JBHUFV010000051.1"/>
</dbReference>
<evidence type="ECO:0000313" key="2">
    <source>
        <dbReference type="Proteomes" id="UP001597368"/>
    </source>
</evidence>
<protein>
    <submittedName>
        <fullName evidence="1">Uncharacterized protein</fullName>
    </submittedName>
</protein>
<sequence>MARDHHDSVAAAKRDLRAALDRDRAALGDDQYGVELHRNLPTIEREVYAAFDAYLAELDDMDTGLQANATLYEGVEHVNGGTG</sequence>
<keyword evidence="2" id="KW-1185">Reference proteome</keyword>
<gene>
    <name evidence="1" type="ORF">ACFSKW_34345</name>
</gene>
<name>A0ABW4T684_9ACTN</name>
<reference evidence="2" key="1">
    <citation type="journal article" date="2019" name="Int. J. Syst. Evol. Microbiol.">
        <title>The Global Catalogue of Microorganisms (GCM) 10K type strain sequencing project: providing services to taxonomists for standard genome sequencing and annotation.</title>
        <authorList>
            <consortium name="The Broad Institute Genomics Platform"/>
            <consortium name="The Broad Institute Genome Sequencing Center for Infectious Disease"/>
            <person name="Wu L."/>
            <person name="Ma J."/>
        </authorList>
    </citation>
    <scope>NUCLEOTIDE SEQUENCE [LARGE SCALE GENOMIC DNA]</scope>
    <source>
        <strain evidence="2">ICMP 6774ER</strain>
    </source>
</reference>
<proteinExistence type="predicted"/>
<organism evidence="1 2">
    <name type="scientific">Nonomuraea mangrovi</name>
    <dbReference type="NCBI Taxonomy" id="2316207"/>
    <lineage>
        <taxon>Bacteria</taxon>
        <taxon>Bacillati</taxon>
        <taxon>Actinomycetota</taxon>
        <taxon>Actinomycetes</taxon>
        <taxon>Streptosporangiales</taxon>
        <taxon>Streptosporangiaceae</taxon>
        <taxon>Nonomuraea</taxon>
    </lineage>
</organism>
<evidence type="ECO:0000313" key="1">
    <source>
        <dbReference type="EMBL" id="MFD1936565.1"/>
    </source>
</evidence>
<accession>A0ABW4T684</accession>
<dbReference type="Proteomes" id="UP001597368">
    <property type="component" value="Unassembled WGS sequence"/>
</dbReference>
<comment type="caution">
    <text evidence="1">The sequence shown here is derived from an EMBL/GenBank/DDBJ whole genome shotgun (WGS) entry which is preliminary data.</text>
</comment>